<reference evidence="4" key="1">
    <citation type="journal article" date="2013" name="Genome Announc.">
        <title>First genome sequence of a syntrophic acetate-oxidizing bacterium, Tepidanaerobacter acetatoxydans strain Re1.</title>
        <authorList>
            <person name="Manzoor S."/>
            <person name="Bongcam-Rudloff E."/>
            <person name="Schnurer A."/>
            <person name="Muller B."/>
        </authorList>
    </citation>
    <scope>NUCLEOTIDE SEQUENCE [LARGE SCALE GENOMIC DNA]</scope>
    <source>
        <strain evidence="4">Re1</strain>
    </source>
</reference>
<keyword evidence="1" id="KW-0812">Transmembrane</keyword>
<evidence type="ECO:0000313" key="4">
    <source>
        <dbReference type="Proteomes" id="UP000010802"/>
    </source>
</evidence>
<dbReference type="AlphaFoldDB" id="F4LU37"/>
<keyword evidence="4" id="KW-1185">Reference proteome</keyword>
<dbReference type="KEGG" id="tep:TepRe1_0360"/>
<dbReference type="Proteomes" id="UP000010802">
    <property type="component" value="Chromosome"/>
</dbReference>
<evidence type="ECO:0000313" key="3">
    <source>
        <dbReference type="EMBL" id="CCP25079.1"/>
    </source>
</evidence>
<dbReference type="eggNOG" id="COG5421">
    <property type="taxonomic scope" value="Bacteria"/>
</dbReference>
<dbReference type="HOGENOM" id="CLU_022426_4_0_9"/>
<dbReference type="InterPro" id="IPR012337">
    <property type="entry name" value="RNaseH-like_sf"/>
</dbReference>
<dbReference type="PANTHER" id="PTHR34614">
    <property type="match status" value="1"/>
</dbReference>
<dbReference type="PATRIC" id="fig|1209989.3.peg.420"/>
<accession>F4LU37</accession>
<evidence type="ECO:0000256" key="1">
    <source>
        <dbReference type="SAM" id="Phobius"/>
    </source>
</evidence>
<dbReference type="OrthoDB" id="9766984at2"/>
<keyword evidence="1" id="KW-1133">Transmembrane helix</keyword>
<organism evidence="3 4">
    <name type="scientific">Tepidanaerobacter acetatoxydans (strain DSM 21804 / JCM 16047 / Re1)</name>
    <dbReference type="NCBI Taxonomy" id="1209989"/>
    <lineage>
        <taxon>Bacteria</taxon>
        <taxon>Bacillati</taxon>
        <taxon>Bacillota</taxon>
        <taxon>Clostridia</taxon>
        <taxon>Thermosediminibacterales</taxon>
        <taxon>Tepidanaerobacteraceae</taxon>
        <taxon>Tepidanaerobacter</taxon>
    </lineage>
</organism>
<dbReference type="KEGG" id="tae:TepiRe1_0400"/>
<protein>
    <submittedName>
        <fullName evidence="3">Transposase</fullName>
    </submittedName>
</protein>
<dbReference type="InterPro" id="IPR002559">
    <property type="entry name" value="Transposase_11"/>
</dbReference>
<dbReference type="SUPFAM" id="SSF53098">
    <property type="entry name" value="Ribonuclease H-like"/>
    <property type="match status" value="1"/>
</dbReference>
<dbReference type="PANTHER" id="PTHR34614:SF2">
    <property type="entry name" value="TRANSPOSASE IS4-LIKE DOMAIN-CONTAINING PROTEIN"/>
    <property type="match status" value="1"/>
</dbReference>
<feature type="transmembrane region" description="Helical" evidence="1">
    <location>
        <begin position="549"/>
        <end position="566"/>
    </location>
</feature>
<dbReference type="GO" id="GO:0006313">
    <property type="term" value="P:DNA transposition"/>
    <property type="evidence" value="ECO:0007669"/>
    <property type="project" value="InterPro"/>
</dbReference>
<keyword evidence="1" id="KW-0472">Membrane</keyword>
<evidence type="ECO:0000259" key="2">
    <source>
        <dbReference type="Pfam" id="PF01609"/>
    </source>
</evidence>
<dbReference type="EMBL" id="HF563609">
    <property type="protein sequence ID" value="CCP25079.1"/>
    <property type="molecule type" value="Genomic_DNA"/>
</dbReference>
<proteinExistence type="predicted"/>
<sequence>MVLYINLIHDIVSLAEDGEYMKLYYDKKSKDPTYFIQMGFRNGKKTTTKNVKRIGKHSELLKISSDPLAYAKEQVRKYNEEYKKGKADMDIKLDFSEKLTAANYIASKSTLVNIGYFILQKIYHDLKIADFFKQIQTDSKVTFSCNDINRFFTFARILDPKSKWGTFDKLDTYFEQPSFEYQHILRFMDILEDNYDRYLEHLYLNSENIAVRNTSVCYFDCTNYYFETEEEDEDFVDEVTGEIIKGFRKYGPSKQHQPSPLVQMGLFMDGNGIPISMCINPGSDNEQKSAIPLEKKITKMFKGKPFIYCADAGLGSLDIRQYNSFGRRAFIVTQSVKKLSKPLKDAMFNDFGYRLLSDDSPVTIFHMKEFDRFNKENLSLYNDVAYKVIDASKAVDVGLYEEKTFKNGTSKNVKSKAALKQRIIVTFSRKMMEYQRSIRNRQIERAKDIIKHNAVEDVKKGPHDVTRFIRKISVGKSGEKASDCYELDKAAIEREEKYDGYYAVATNLEDSAKSILEINSRRYKIEDCFRVLKTNFRARPIYHRNKERIIAHFMICYTALLIYRLLEYKLDQYCKHFTTENILETLKNMNVANMNDMCYMATYTASKVCTALNGIYVLGLDKKYYKPKELNKIIKKISK</sequence>
<dbReference type="NCBIfam" id="NF033559">
    <property type="entry name" value="transpos_IS1634"/>
    <property type="match status" value="1"/>
</dbReference>
<dbReference type="GO" id="GO:0003677">
    <property type="term" value="F:DNA binding"/>
    <property type="evidence" value="ECO:0007669"/>
    <property type="project" value="InterPro"/>
</dbReference>
<dbReference type="GO" id="GO:0004803">
    <property type="term" value="F:transposase activity"/>
    <property type="evidence" value="ECO:0007669"/>
    <property type="project" value="InterPro"/>
</dbReference>
<dbReference type="RefSeq" id="WP_013777486.1">
    <property type="nucleotide sequence ID" value="NC_019954.2"/>
</dbReference>
<dbReference type="InterPro" id="IPR047654">
    <property type="entry name" value="IS1634_transpos"/>
</dbReference>
<accession>L0RXZ7</accession>
<dbReference type="STRING" id="1209989.TepRe1_0360"/>
<feature type="domain" description="Transposase IS4-like" evidence="2">
    <location>
        <begin position="258"/>
        <end position="561"/>
    </location>
</feature>
<name>F4LU37_TEPAE</name>
<gene>
    <name evidence="3" type="ordered locus">TEPIRE1_0400</name>
</gene>
<dbReference type="Pfam" id="PF01609">
    <property type="entry name" value="DDE_Tnp_1"/>
    <property type="match status" value="1"/>
</dbReference>